<evidence type="ECO:0008006" key="4">
    <source>
        <dbReference type="Google" id="ProtNLM"/>
    </source>
</evidence>
<protein>
    <recommendedName>
        <fullName evidence="4">Prolin-rich signal peptide protein</fullName>
    </recommendedName>
</protein>
<organism evidence="2">
    <name type="scientific">Ralstonia solanacearum</name>
    <name type="common">Pseudomonas solanacearum</name>
    <dbReference type="NCBI Taxonomy" id="305"/>
    <lineage>
        <taxon>Bacteria</taxon>
        <taxon>Pseudomonadati</taxon>
        <taxon>Pseudomonadota</taxon>
        <taxon>Betaproteobacteria</taxon>
        <taxon>Burkholderiales</taxon>
        <taxon>Burkholderiaceae</taxon>
        <taxon>Ralstonia</taxon>
        <taxon>Ralstonia solanacearum species complex</taxon>
    </lineage>
</organism>
<evidence type="ECO:0000256" key="1">
    <source>
        <dbReference type="SAM" id="MobiDB-lite"/>
    </source>
</evidence>
<feature type="region of interest" description="Disordered" evidence="1">
    <location>
        <begin position="70"/>
        <end position="109"/>
    </location>
</feature>
<sequence>MKPVYLVALALTLAASGWVWLQDHGKLSTTSDVVEVSAPRQRKAEHQPDTSALVTSASSATATTSLLRASIDPAAGDPFNAVVPPPPPPPPAPPPPPPQPPPFPFRYFGVMSDESGKPAHFLAKGDALVPVKPGASLGDGYRVESMNDKTLVVLYEPIPSKTVIQLGGTRP</sequence>
<proteinExistence type="predicted"/>
<feature type="region of interest" description="Disordered" evidence="1">
    <location>
        <begin position="38"/>
        <end position="57"/>
    </location>
</feature>
<dbReference type="EMBL" id="LN899822">
    <property type="protein sequence ID" value="CUV59884.1"/>
    <property type="molecule type" value="Genomic_DNA"/>
</dbReference>
<name>A0A0S4USL8_RALSL</name>
<reference evidence="2" key="1">
    <citation type="submission" date="2015-10" db="EMBL/GenBank/DDBJ databases">
        <authorList>
            <person name="Gilbert D.G."/>
        </authorList>
    </citation>
    <scope>NUCLEOTIDE SEQUENCE</scope>
    <source>
        <strain evidence="2">Phyl III-seqv23</strain>
    </source>
</reference>
<gene>
    <name evidence="3" type="ORF">RD1301_v1_620029</name>
    <name evidence="2" type="ORF">RUN1744_v1_840156</name>
</gene>
<feature type="compositionally biased region" description="Pro residues" evidence="1">
    <location>
        <begin position="83"/>
        <end position="104"/>
    </location>
</feature>
<accession>A0A0S4USL8</accession>
<evidence type="ECO:0000313" key="2">
    <source>
        <dbReference type="EMBL" id="CUV25229.1"/>
    </source>
</evidence>
<evidence type="ECO:0000313" key="3">
    <source>
        <dbReference type="EMBL" id="CUV59884.1"/>
    </source>
</evidence>
<dbReference type="EMBL" id="LN899823">
    <property type="protein sequence ID" value="CUV25229.1"/>
    <property type="molecule type" value="Genomic_DNA"/>
</dbReference>
<dbReference type="AlphaFoldDB" id="A0A0S4USL8"/>